<name>A0ABS9E5J0_9PROT</name>
<dbReference type="RefSeq" id="WP_235706148.1">
    <property type="nucleotide sequence ID" value="NZ_JAKGBZ010000090.1"/>
</dbReference>
<keyword evidence="8" id="KW-1185">Reference proteome</keyword>
<accession>A0ABS9E5J0</accession>
<dbReference type="PANTHER" id="PTHR30178:SF3">
    <property type="entry name" value="SUCCINATE-ACETATE_PROTON SYMPORTER SATP"/>
    <property type="match status" value="1"/>
</dbReference>
<evidence type="ECO:0000256" key="6">
    <source>
        <dbReference type="SAM" id="Phobius"/>
    </source>
</evidence>
<dbReference type="PANTHER" id="PTHR30178">
    <property type="entry name" value="INNER MEMBRANE PROTEIN YAAH"/>
    <property type="match status" value="1"/>
</dbReference>
<evidence type="ECO:0000256" key="4">
    <source>
        <dbReference type="ARBA" id="ARBA00022989"/>
    </source>
</evidence>
<dbReference type="InterPro" id="IPR000791">
    <property type="entry name" value="Gpr1/Fun34/SatP-like"/>
</dbReference>
<evidence type="ECO:0000256" key="3">
    <source>
        <dbReference type="ARBA" id="ARBA00022692"/>
    </source>
</evidence>
<feature type="transmembrane region" description="Helical" evidence="6">
    <location>
        <begin position="36"/>
        <end position="55"/>
    </location>
</feature>
<evidence type="ECO:0000256" key="2">
    <source>
        <dbReference type="ARBA" id="ARBA00005587"/>
    </source>
</evidence>
<feature type="transmembrane region" description="Helical" evidence="6">
    <location>
        <begin position="93"/>
        <end position="110"/>
    </location>
</feature>
<evidence type="ECO:0000256" key="1">
    <source>
        <dbReference type="ARBA" id="ARBA00004141"/>
    </source>
</evidence>
<dbReference type="NCBIfam" id="NF038013">
    <property type="entry name" value="AceTr_1"/>
    <property type="match status" value="1"/>
</dbReference>
<evidence type="ECO:0000313" key="8">
    <source>
        <dbReference type="Proteomes" id="UP001521209"/>
    </source>
</evidence>
<evidence type="ECO:0000313" key="7">
    <source>
        <dbReference type="EMBL" id="MCF3948839.1"/>
    </source>
</evidence>
<reference evidence="7 8" key="1">
    <citation type="submission" date="2022-01" db="EMBL/GenBank/DDBJ databases">
        <authorList>
            <person name="Won M."/>
            <person name="Kim S.-J."/>
            <person name="Kwon S.-W."/>
        </authorList>
    </citation>
    <scope>NUCLEOTIDE SEQUENCE [LARGE SCALE GENOMIC DNA]</scope>
    <source>
        <strain evidence="7 8">KCTC 23505</strain>
    </source>
</reference>
<comment type="subcellular location">
    <subcellularLocation>
        <location evidence="1">Membrane</location>
        <topology evidence="1">Multi-pass membrane protein</topology>
    </subcellularLocation>
</comment>
<comment type="similarity">
    <text evidence="2">Belongs to the acetate uptake transporter (AceTr) (TC 2.A.96) family.</text>
</comment>
<sequence length="196" mass="21059">MKLANPAPVGLFAFALTTWLLSLVNADFLSGASVPLILAMAFAFGGSIQIIVGVMEFVKGNTFGVAAFGGYGAFWWSFALFEEFFLRHVPASAVSWYLVVWAAFSITLWISSFAINWALNATLFAAWVTLLFLAAAPVFGDHTLTVLGGYGGLVTAVLAFYLATATLLNEIHGRTILAVGDRIKLSPVFDPLIRSL</sequence>
<gene>
    <name evidence="7" type="ORF">L2A60_19535</name>
</gene>
<protein>
    <submittedName>
        <fullName evidence="7">Acetate uptake transporter</fullName>
    </submittedName>
</protein>
<proteinExistence type="inferred from homology"/>
<dbReference type="InterPro" id="IPR047623">
    <property type="entry name" value="SatP"/>
</dbReference>
<feature type="transmembrane region" description="Helical" evidence="6">
    <location>
        <begin position="62"/>
        <end position="81"/>
    </location>
</feature>
<dbReference type="Pfam" id="PF01184">
    <property type="entry name" value="Gpr1_Fun34_YaaH"/>
    <property type="match status" value="1"/>
</dbReference>
<keyword evidence="3 6" id="KW-0812">Transmembrane</keyword>
<organism evidence="7 8">
    <name type="scientific">Acidiphilium iwatense</name>
    <dbReference type="NCBI Taxonomy" id="768198"/>
    <lineage>
        <taxon>Bacteria</taxon>
        <taxon>Pseudomonadati</taxon>
        <taxon>Pseudomonadota</taxon>
        <taxon>Alphaproteobacteria</taxon>
        <taxon>Acetobacterales</taxon>
        <taxon>Acidocellaceae</taxon>
        <taxon>Acidiphilium</taxon>
    </lineage>
</organism>
<feature type="transmembrane region" description="Helical" evidence="6">
    <location>
        <begin position="117"/>
        <end position="140"/>
    </location>
</feature>
<dbReference type="EMBL" id="JAKGBZ010000090">
    <property type="protein sequence ID" value="MCF3948839.1"/>
    <property type="molecule type" value="Genomic_DNA"/>
</dbReference>
<keyword evidence="4 6" id="KW-1133">Transmembrane helix</keyword>
<comment type="caution">
    <text evidence="7">The sequence shown here is derived from an EMBL/GenBank/DDBJ whole genome shotgun (WGS) entry which is preliminary data.</text>
</comment>
<feature type="transmembrane region" description="Helical" evidence="6">
    <location>
        <begin position="146"/>
        <end position="168"/>
    </location>
</feature>
<keyword evidence="5 6" id="KW-0472">Membrane</keyword>
<dbReference type="Proteomes" id="UP001521209">
    <property type="component" value="Unassembled WGS sequence"/>
</dbReference>
<evidence type="ECO:0000256" key="5">
    <source>
        <dbReference type="ARBA" id="ARBA00023136"/>
    </source>
</evidence>